<organism evidence="4 5">
    <name type="scientific">Penicillium cinerascens</name>
    <dbReference type="NCBI Taxonomy" id="70096"/>
    <lineage>
        <taxon>Eukaryota</taxon>
        <taxon>Fungi</taxon>
        <taxon>Dikarya</taxon>
        <taxon>Ascomycota</taxon>
        <taxon>Pezizomycotina</taxon>
        <taxon>Eurotiomycetes</taxon>
        <taxon>Eurotiomycetidae</taxon>
        <taxon>Eurotiales</taxon>
        <taxon>Aspergillaceae</taxon>
        <taxon>Penicillium</taxon>
    </lineage>
</organism>
<dbReference type="Pfam" id="PF06320">
    <property type="entry name" value="GCN5L1"/>
    <property type="match status" value="1"/>
</dbReference>
<comment type="caution">
    <text evidence="4">The sequence shown here is derived from an EMBL/GenBank/DDBJ whole genome shotgun (WGS) entry which is preliminary data.</text>
</comment>
<keyword evidence="5" id="KW-1185">Reference proteome</keyword>
<dbReference type="GO" id="GO:0031083">
    <property type="term" value="C:BLOC-1 complex"/>
    <property type="evidence" value="ECO:0007669"/>
    <property type="project" value="InterPro"/>
</dbReference>
<sequence length="161" mass="17840">MTDPTTELPSTEEQQKKEALAAFTATLHSVGTNLEAPLRDRAATITSNAAALDRQEAELAEHTARLAKQNAQWSGFADETREGLKEIGDVQNWAEMIERDLLVLEEMMDGVELKEDEVHEEEMDGGGMNGVNGLGEGNGQYGLWNGGNGKKKETRSWLHWW</sequence>
<feature type="region of interest" description="Disordered" evidence="3">
    <location>
        <begin position="142"/>
        <end position="161"/>
    </location>
</feature>
<reference evidence="4" key="1">
    <citation type="submission" date="2022-12" db="EMBL/GenBank/DDBJ databases">
        <authorList>
            <person name="Petersen C."/>
        </authorList>
    </citation>
    <scope>NUCLEOTIDE SEQUENCE</scope>
    <source>
        <strain evidence="4">IBT 15544</strain>
    </source>
</reference>
<protein>
    <recommendedName>
        <fullName evidence="2">Biogenesis of lysosome-related organelles complex 1 subunit 1</fullName>
    </recommendedName>
</protein>
<dbReference type="GO" id="GO:0016197">
    <property type="term" value="P:endosomal transport"/>
    <property type="evidence" value="ECO:0007669"/>
    <property type="project" value="TreeGrafter"/>
</dbReference>
<comment type="similarity">
    <text evidence="1">Belongs to the BLOC1S1 family.</text>
</comment>
<dbReference type="EMBL" id="JAPQKR010000016">
    <property type="protein sequence ID" value="KAJ5190604.1"/>
    <property type="molecule type" value="Genomic_DNA"/>
</dbReference>
<gene>
    <name evidence="4" type="ORF">N7498_009589</name>
</gene>
<reference evidence="4" key="2">
    <citation type="journal article" date="2023" name="IMA Fungus">
        <title>Comparative genomic study of the Penicillium genus elucidates a diverse pangenome and 15 lateral gene transfer events.</title>
        <authorList>
            <person name="Petersen C."/>
            <person name="Sorensen T."/>
            <person name="Nielsen M.R."/>
            <person name="Sondergaard T.E."/>
            <person name="Sorensen J.L."/>
            <person name="Fitzpatrick D.A."/>
            <person name="Frisvad J.C."/>
            <person name="Nielsen K.L."/>
        </authorList>
    </citation>
    <scope>NUCLEOTIDE SEQUENCE</scope>
    <source>
        <strain evidence="4">IBT 15544</strain>
    </source>
</reference>
<proteinExistence type="inferred from homology"/>
<dbReference type="Proteomes" id="UP001150904">
    <property type="component" value="Unassembled WGS sequence"/>
</dbReference>
<feature type="compositionally biased region" description="Basic and acidic residues" evidence="3">
    <location>
        <begin position="150"/>
        <end position="161"/>
    </location>
</feature>
<evidence type="ECO:0000313" key="4">
    <source>
        <dbReference type="EMBL" id="KAJ5190604.1"/>
    </source>
</evidence>
<evidence type="ECO:0000256" key="1">
    <source>
        <dbReference type="ARBA" id="ARBA00007133"/>
    </source>
</evidence>
<dbReference type="PANTHER" id="PTHR13073:SF0">
    <property type="entry name" value="BIOGENESIS OF LYSOSOME-RELATED ORGANELLES COMPLEX 1 SUBUNIT 1"/>
    <property type="match status" value="1"/>
</dbReference>
<name>A0A9W9J4V5_9EURO</name>
<dbReference type="OrthoDB" id="20018at2759"/>
<dbReference type="InterPro" id="IPR009395">
    <property type="entry name" value="BLOC1S1"/>
</dbReference>
<dbReference type="GeneID" id="83183946"/>
<dbReference type="AlphaFoldDB" id="A0A9W9J4V5"/>
<accession>A0A9W9J4V5</accession>
<evidence type="ECO:0000256" key="3">
    <source>
        <dbReference type="SAM" id="MobiDB-lite"/>
    </source>
</evidence>
<evidence type="ECO:0000313" key="5">
    <source>
        <dbReference type="Proteomes" id="UP001150904"/>
    </source>
</evidence>
<dbReference type="PANTHER" id="PTHR13073">
    <property type="entry name" value="BLOC-1 COMPLEX SUBUNIT 1"/>
    <property type="match status" value="1"/>
</dbReference>
<dbReference type="RefSeq" id="XP_058303544.1">
    <property type="nucleotide sequence ID" value="XM_058456645.1"/>
</dbReference>
<evidence type="ECO:0000256" key="2">
    <source>
        <dbReference type="ARBA" id="ARBA00019577"/>
    </source>
</evidence>